<comment type="subcellular location">
    <subcellularLocation>
        <location evidence="7">Plastid</location>
        <location evidence="7">Chloroplast</location>
    </subcellularLocation>
</comment>
<evidence type="ECO:0000256" key="1">
    <source>
        <dbReference type="ARBA" id="ARBA00005194"/>
    </source>
</evidence>
<comment type="pathway">
    <text evidence="1 7">Lipid metabolism; fatty acid biosynthesis.</text>
</comment>
<dbReference type="AlphaFoldDB" id="A0A176VSK0"/>
<evidence type="ECO:0000256" key="2">
    <source>
        <dbReference type="ARBA" id="ARBA00022516"/>
    </source>
</evidence>
<dbReference type="PANTHER" id="PTHR43416:SF38">
    <property type="entry name" value="BIOTIN CARBOXYL CARRIER PROTEIN OF ACETYL-COA CARBOXYLASE 1, CHLOROPLASTIC"/>
    <property type="match status" value="1"/>
</dbReference>
<keyword evidence="5 7" id="KW-0275">Fatty acid biosynthesis</keyword>
<dbReference type="PROSITE" id="PS50968">
    <property type="entry name" value="BIOTINYL_LIPOYL"/>
    <property type="match status" value="1"/>
</dbReference>
<evidence type="ECO:0000259" key="9">
    <source>
        <dbReference type="PROSITE" id="PS50968"/>
    </source>
</evidence>
<keyword evidence="7" id="KW-0934">Plastid</keyword>
<dbReference type="InterPro" id="IPR011053">
    <property type="entry name" value="Single_hybrid_motif"/>
</dbReference>
<evidence type="ECO:0000256" key="7">
    <source>
        <dbReference type="RuleBase" id="RU364072"/>
    </source>
</evidence>
<dbReference type="PANTHER" id="PTHR43416">
    <property type="entry name" value="DIHYDROLIPOYLLYSINE-RESIDUE SUCCINYLTRANSFERASE COMPONENT OF 2-OXOGLUTARATE DEHYDROGENASE COMPLEX, MITOCHONDRIAL-RELATED"/>
    <property type="match status" value="1"/>
</dbReference>
<organism evidence="10 11">
    <name type="scientific">Marchantia polymorpha subsp. ruderalis</name>
    <dbReference type="NCBI Taxonomy" id="1480154"/>
    <lineage>
        <taxon>Eukaryota</taxon>
        <taxon>Viridiplantae</taxon>
        <taxon>Streptophyta</taxon>
        <taxon>Embryophyta</taxon>
        <taxon>Marchantiophyta</taxon>
        <taxon>Marchantiopsida</taxon>
        <taxon>Marchantiidae</taxon>
        <taxon>Marchantiales</taxon>
        <taxon>Marchantiaceae</taxon>
        <taxon>Marchantia</taxon>
    </lineage>
</organism>
<comment type="function">
    <text evidence="7">This protein is a component of the acetyl coenzyme A carboxylase complex; first, biotin carboxylase catalyzes the carboxylation of the carrier protein and then the transcarboxylase transfers the carboxyl group to form malonyl-CoA.</text>
</comment>
<keyword evidence="7" id="KW-0150">Chloroplast</keyword>
<dbReference type="Pfam" id="PF00364">
    <property type="entry name" value="Biotin_lipoyl"/>
    <property type="match status" value="1"/>
</dbReference>
<feature type="region of interest" description="Disordered" evidence="8">
    <location>
        <begin position="207"/>
        <end position="264"/>
    </location>
</feature>
<keyword evidence="3 7" id="KW-0276">Fatty acid metabolism</keyword>
<keyword evidence="4 7" id="KW-0443">Lipid metabolism</keyword>
<dbReference type="NCBIfam" id="TIGR00531">
    <property type="entry name" value="BCCP"/>
    <property type="match status" value="1"/>
</dbReference>
<gene>
    <name evidence="10" type="ORF">AXG93_369s1080</name>
</gene>
<evidence type="ECO:0000313" key="11">
    <source>
        <dbReference type="Proteomes" id="UP000077202"/>
    </source>
</evidence>
<feature type="domain" description="Lipoyl-binding" evidence="9">
    <location>
        <begin position="267"/>
        <end position="343"/>
    </location>
</feature>
<evidence type="ECO:0000256" key="8">
    <source>
        <dbReference type="SAM" id="MobiDB-lite"/>
    </source>
</evidence>
<keyword evidence="2 7" id="KW-0444">Lipid biosynthesis</keyword>
<keyword evidence="11" id="KW-1185">Reference proteome</keyword>
<dbReference type="InterPro" id="IPR001249">
    <property type="entry name" value="AcCoA_biotinCC"/>
</dbReference>
<reference evidence="10" key="1">
    <citation type="submission" date="2016-03" db="EMBL/GenBank/DDBJ databases">
        <title>Mechanisms controlling the formation of the plant cell surface in tip-growing cells are functionally conserved among land plants.</title>
        <authorList>
            <person name="Honkanen S."/>
            <person name="Jones V.A."/>
            <person name="Morieri G."/>
            <person name="Champion C."/>
            <person name="Hetherington A.J."/>
            <person name="Kelly S."/>
            <person name="Saint-Marcoux D."/>
            <person name="Proust H."/>
            <person name="Prescott H."/>
            <person name="Dolan L."/>
        </authorList>
    </citation>
    <scope>NUCLEOTIDE SEQUENCE [LARGE SCALE GENOMIC DNA]</scope>
    <source>
        <tissue evidence="10">Whole gametophyte</tissue>
    </source>
</reference>
<dbReference type="GO" id="GO:0003989">
    <property type="term" value="F:acetyl-CoA carboxylase activity"/>
    <property type="evidence" value="ECO:0007669"/>
    <property type="project" value="InterPro"/>
</dbReference>
<protein>
    <recommendedName>
        <fullName evidence="7">Biotin carboxyl carrier protein of acetyl-CoA carboxylase</fullName>
    </recommendedName>
</protein>
<dbReference type="UniPathway" id="UPA00094"/>
<evidence type="ECO:0000256" key="3">
    <source>
        <dbReference type="ARBA" id="ARBA00022832"/>
    </source>
</evidence>
<dbReference type="GO" id="GO:0006633">
    <property type="term" value="P:fatty acid biosynthetic process"/>
    <property type="evidence" value="ECO:0007669"/>
    <property type="project" value="UniProtKB-UniPathway"/>
</dbReference>
<evidence type="ECO:0000256" key="6">
    <source>
        <dbReference type="ARBA" id="ARBA00023267"/>
    </source>
</evidence>
<dbReference type="SUPFAM" id="SSF51230">
    <property type="entry name" value="Single hybrid motif"/>
    <property type="match status" value="1"/>
</dbReference>
<sequence length="344" mass="36276">MTPSCDFTALQATLAGHMLGSSGAPQYSSKSYDRGEEREQLEVKMAYAQAAAGLVGAGAGAAEARKIGAILSSTSGRPGMRLVLSRLATTLSLRSTNALSAPICSVGRSRRAKKLEGFRVINCASPVNQIGLNNVHGVVTSAGGLDADSIADEEERSAEAKILNKTHPSISSFMADVTNLVRLVDSRDIIELEMKHKDYELVIRKKEALPPPPPPPSSIPGPHVMAHTSYPEYLAPPAAPQGPAWADATPAPESASETPQVAPASLYPPMLSPMAGTFYRSPAPGEPAFVQVGDKITKGQVICIVEAMKLMNEIEADQSGTILEIVAEDGKPVSIESPLYIIKP</sequence>
<dbReference type="Proteomes" id="UP000077202">
    <property type="component" value="Unassembled WGS sequence"/>
</dbReference>
<dbReference type="InterPro" id="IPR001882">
    <property type="entry name" value="Biotin_BS"/>
</dbReference>
<name>A0A176VSK0_MARPO</name>
<dbReference type="InterPro" id="IPR050537">
    <property type="entry name" value="2-oxoacid_dehydrogenase"/>
</dbReference>
<dbReference type="GO" id="GO:0009507">
    <property type="term" value="C:chloroplast"/>
    <property type="evidence" value="ECO:0007669"/>
    <property type="project" value="UniProtKB-SubCell"/>
</dbReference>
<evidence type="ECO:0000313" key="10">
    <source>
        <dbReference type="EMBL" id="OAE23814.1"/>
    </source>
</evidence>
<accession>A0A176VSK0</accession>
<keyword evidence="6 7" id="KW-0092">Biotin</keyword>
<dbReference type="EMBL" id="LVLJ01002763">
    <property type="protein sequence ID" value="OAE23814.1"/>
    <property type="molecule type" value="Genomic_DNA"/>
</dbReference>
<dbReference type="GO" id="GO:0009317">
    <property type="term" value="C:acetyl-CoA carboxylase complex"/>
    <property type="evidence" value="ECO:0007669"/>
    <property type="project" value="InterPro"/>
</dbReference>
<comment type="caution">
    <text evidence="10">The sequence shown here is derived from an EMBL/GenBank/DDBJ whole genome shotgun (WGS) entry which is preliminary data.</text>
</comment>
<dbReference type="PRINTS" id="PR01071">
    <property type="entry name" value="ACOABIOTINCC"/>
</dbReference>
<dbReference type="InterPro" id="IPR000089">
    <property type="entry name" value="Biotin_lipoyl"/>
</dbReference>
<feature type="compositionally biased region" description="Pro residues" evidence="8">
    <location>
        <begin position="209"/>
        <end position="219"/>
    </location>
</feature>
<evidence type="ECO:0000256" key="4">
    <source>
        <dbReference type="ARBA" id="ARBA00023098"/>
    </source>
</evidence>
<dbReference type="CDD" id="cd06850">
    <property type="entry name" value="biotinyl_domain"/>
    <property type="match status" value="1"/>
</dbReference>
<dbReference type="Gene3D" id="2.40.50.100">
    <property type="match status" value="1"/>
</dbReference>
<evidence type="ECO:0000256" key="5">
    <source>
        <dbReference type="ARBA" id="ARBA00023160"/>
    </source>
</evidence>
<proteinExistence type="predicted"/>
<dbReference type="PROSITE" id="PS00188">
    <property type="entry name" value="BIOTIN"/>
    <property type="match status" value="1"/>
</dbReference>